<evidence type="ECO:0000256" key="5">
    <source>
        <dbReference type="ARBA" id="ARBA00022691"/>
    </source>
</evidence>
<proteinExistence type="inferred from homology"/>
<dbReference type="GO" id="GO:0009007">
    <property type="term" value="F:site-specific DNA-methyltransferase (adenine-specific) activity"/>
    <property type="evidence" value="ECO:0007669"/>
    <property type="project" value="UniProtKB-EC"/>
</dbReference>
<dbReference type="PANTHER" id="PTHR33841:SF5">
    <property type="entry name" value="DNA METHYLASE (MODIFICATION METHYLASE) (METHYLTRANSFERASE)-RELATED"/>
    <property type="match status" value="1"/>
</dbReference>
<dbReference type="SUPFAM" id="SSF53335">
    <property type="entry name" value="S-adenosyl-L-methionine-dependent methyltransferases"/>
    <property type="match status" value="1"/>
</dbReference>
<evidence type="ECO:0000256" key="3">
    <source>
        <dbReference type="ARBA" id="ARBA00022603"/>
    </source>
</evidence>
<evidence type="ECO:0000256" key="4">
    <source>
        <dbReference type="ARBA" id="ARBA00022679"/>
    </source>
</evidence>
<dbReference type="InterPro" id="IPR002052">
    <property type="entry name" value="DNA_methylase_N6_adenine_CS"/>
</dbReference>
<dbReference type="EMBL" id="RCHI01000005">
    <property type="protein sequence ID" value="RLL70884.1"/>
    <property type="molecule type" value="Genomic_DNA"/>
</dbReference>
<dbReference type="Gene3D" id="3.40.50.150">
    <property type="entry name" value="Vaccinia Virus protein VP39"/>
    <property type="match status" value="1"/>
</dbReference>
<dbReference type="GO" id="GO:0003676">
    <property type="term" value="F:nucleic acid binding"/>
    <property type="evidence" value="ECO:0007669"/>
    <property type="project" value="InterPro"/>
</dbReference>
<keyword evidence="3" id="KW-0489">Methyltransferase</keyword>
<evidence type="ECO:0000313" key="10">
    <source>
        <dbReference type="Proteomes" id="UP000279673"/>
    </source>
</evidence>
<dbReference type="InterPro" id="IPR011639">
    <property type="entry name" value="MethylTrfase_TaqI-like_dom"/>
</dbReference>
<dbReference type="InterPro" id="IPR050953">
    <property type="entry name" value="N4_N6_ade-DNA_methylase"/>
</dbReference>
<reference evidence="9 10" key="1">
    <citation type="submission" date="2018-10" db="EMBL/GenBank/DDBJ databases">
        <title>Rhodobacter sp . BO-81.</title>
        <authorList>
            <person name="Im W.T."/>
        </authorList>
    </citation>
    <scope>NUCLEOTIDE SEQUENCE [LARGE SCALE GENOMIC DNA]</scope>
    <source>
        <strain evidence="9 10">BO-81</strain>
    </source>
</reference>
<sequence>MRRAAARFRAPDPAGVLRGARAPRRIGAAAEEAMDADQIMAGRRQSGRPRKARAPVPATRAGAIDAAYLAQAPAAHRRAHAQVLTPPDLAALMAEWIAAARPATLLDPAFGTGILARAVAARRPGIAVTGWEVDPEIAGAGQAACAAEGLEPDLRLGDFLASAPEPVEAVIANPPWLRPLAGNGLRAQIRAMAVRTGLPLQGAVNAYTLFVIEACRRLRPGGRGAFLLPAEWANANSGAVLKEFLLSRGLLRRLVSVCNLRPVFADALTTASLVLVEAPRAGEALPETIDCLFVPEGAALPGPGTSGRPVPVAALRAAPKWDVLLRDLPEAPPPGFVRLAALATTRRGLATGANGFFHLSRAAALAQGIAPHRWRACVAKAGDAPGPVFTAADLDALEAAGRPTVFLDLTPPLAPAEAAYVDAGAAEGLDARFLTRNRTPWHAPERLYVAPIWAATFARDRLRFVLNEAGALQLTAFHGIFPERRDRAFLRALTACLNATPVADLAEAQLRRYGGGLRKIEPRDLAEIAVPDLRRVPPARLAALGRALTALNEGRRGAQARLDRLVEEVAAEIATKPEEST</sequence>
<comment type="catalytic activity">
    <reaction evidence="6">
        <text>a 2'-deoxyadenosine in DNA + S-adenosyl-L-methionine = an N(6)-methyl-2'-deoxyadenosine in DNA + S-adenosyl-L-homocysteine + H(+)</text>
        <dbReference type="Rhea" id="RHEA:15197"/>
        <dbReference type="Rhea" id="RHEA-COMP:12418"/>
        <dbReference type="Rhea" id="RHEA-COMP:12419"/>
        <dbReference type="ChEBI" id="CHEBI:15378"/>
        <dbReference type="ChEBI" id="CHEBI:57856"/>
        <dbReference type="ChEBI" id="CHEBI:59789"/>
        <dbReference type="ChEBI" id="CHEBI:90615"/>
        <dbReference type="ChEBI" id="CHEBI:90616"/>
        <dbReference type="EC" id="2.1.1.72"/>
    </reaction>
</comment>
<dbReference type="CDD" id="cd02440">
    <property type="entry name" value="AdoMet_MTases"/>
    <property type="match status" value="1"/>
</dbReference>
<feature type="domain" description="Type II methyltransferase M.Eco57I C-terminal" evidence="8">
    <location>
        <begin position="336"/>
        <end position="538"/>
    </location>
</feature>
<dbReference type="GO" id="GO:0006304">
    <property type="term" value="P:DNA modification"/>
    <property type="evidence" value="ECO:0007669"/>
    <property type="project" value="InterPro"/>
</dbReference>
<comment type="similarity">
    <text evidence="1">Belongs to the N(4)/N(6)-methyltransferase family.</text>
</comment>
<dbReference type="EC" id="2.1.1.72" evidence="2"/>
<dbReference type="Pfam" id="PF07669">
    <property type="entry name" value="Eco57I"/>
    <property type="match status" value="1"/>
</dbReference>
<gene>
    <name evidence="9" type="ORF">DYS74_06470</name>
</gene>
<dbReference type="PROSITE" id="PS00092">
    <property type="entry name" value="N6_MTASE"/>
    <property type="match status" value="1"/>
</dbReference>
<evidence type="ECO:0000256" key="1">
    <source>
        <dbReference type="ARBA" id="ARBA00006594"/>
    </source>
</evidence>
<evidence type="ECO:0000259" key="7">
    <source>
        <dbReference type="Pfam" id="PF07669"/>
    </source>
</evidence>
<dbReference type="InterPro" id="IPR029063">
    <property type="entry name" value="SAM-dependent_MTases_sf"/>
</dbReference>
<dbReference type="AlphaFoldDB" id="A0A421BRG5"/>
<organism evidence="9 10">
    <name type="scientific">Paenirhodobacter hankyongi</name>
    <dbReference type="NCBI Taxonomy" id="2294033"/>
    <lineage>
        <taxon>Bacteria</taxon>
        <taxon>Pseudomonadati</taxon>
        <taxon>Pseudomonadota</taxon>
        <taxon>Alphaproteobacteria</taxon>
        <taxon>Rhodobacterales</taxon>
        <taxon>Rhodobacter group</taxon>
        <taxon>Paenirhodobacter</taxon>
    </lineage>
</organism>
<dbReference type="PRINTS" id="PR00507">
    <property type="entry name" value="N12N6MTFRASE"/>
</dbReference>
<dbReference type="GO" id="GO:0032259">
    <property type="term" value="P:methylation"/>
    <property type="evidence" value="ECO:0007669"/>
    <property type="project" value="UniProtKB-KW"/>
</dbReference>
<keyword evidence="5" id="KW-0949">S-adenosyl-L-methionine</keyword>
<protein>
    <recommendedName>
        <fullName evidence="2">site-specific DNA-methyltransferase (adenine-specific)</fullName>
        <ecNumber evidence="2">2.1.1.72</ecNumber>
    </recommendedName>
</protein>
<dbReference type="PANTHER" id="PTHR33841">
    <property type="entry name" value="DNA METHYLTRANSFERASE YEEA-RELATED"/>
    <property type="match status" value="1"/>
</dbReference>
<dbReference type="Pfam" id="PF22837">
    <property type="entry name" value="M_Eco57I_C"/>
    <property type="match status" value="1"/>
</dbReference>
<evidence type="ECO:0000256" key="2">
    <source>
        <dbReference type="ARBA" id="ARBA00011900"/>
    </source>
</evidence>
<dbReference type="InterPro" id="IPR054520">
    <property type="entry name" value="M_Eco57I_C"/>
</dbReference>
<evidence type="ECO:0000313" key="9">
    <source>
        <dbReference type="EMBL" id="RLL70884.1"/>
    </source>
</evidence>
<keyword evidence="10" id="KW-1185">Reference proteome</keyword>
<evidence type="ECO:0000259" key="8">
    <source>
        <dbReference type="Pfam" id="PF22837"/>
    </source>
</evidence>
<evidence type="ECO:0000256" key="6">
    <source>
        <dbReference type="ARBA" id="ARBA00047942"/>
    </source>
</evidence>
<comment type="caution">
    <text evidence="9">The sequence shown here is derived from an EMBL/GenBank/DDBJ whole genome shotgun (WGS) entry which is preliminary data.</text>
</comment>
<dbReference type="Proteomes" id="UP000279673">
    <property type="component" value="Unassembled WGS sequence"/>
</dbReference>
<accession>A0A421BRG5</accession>
<keyword evidence="4" id="KW-0808">Transferase</keyword>
<feature type="domain" description="Type II methyltransferase M.TaqI-like" evidence="7">
    <location>
        <begin position="169"/>
        <end position="264"/>
    </location>
</feature>
<name>A0A421BRG5_9RHOB</name>